<evidence type="ECO:0000313" key="16">
    <source>
        <dbReference type="EMBL" id="RAL67930.1"/>
    </source>
</evidence>
<sequence length="1083" mass="120688">MSTFNGYIPEFPDIRVDHFRNIPGRSAPLACFLSHVHSDHLNGLDNDRIRLPFVYCSAATKEILVRLEKRRDRLNLAKGILEKEKKTYKHLKRALKPIPLETPTLIELAPSNEVRITLFDANHCTGAVMFLFEREDSAVLYNGDIRSEPWFVNNLTRNPFLIEYTSGMKTIDCIYLDTSNTGPMKFPTKSDGLKELIGKVRKYPPDTKFHFSAWTFGYEDVWAALSRTLNSQIHVDKYKIKLYQSLRQEVSDGQLRFLAPEGPVLAGCIVGNSPKEGCLTTDRDVRIHSCEKGMGCSAYEEDDVVLIRPIITRLPSGVEVAEVGIEGGWGDLVPSHELAMNPDDIKELLEIVFAETDEPIVEDIRRMLLAELSSTSEAISLDGIPSGGDQISLKDLGESLLRKLAQDSNEEPDVRWDSSSRNNGLPKLITFPYSRHSSYPELLEFVKIFKPKDVYPCTVDEEGWHEGLSMKELFGIHCSASIFRHDSEMRHLIDKFAAESEMESQQTQTTFVSRSSSISKDPSDELTLIASRWTREDRPSTPFAYQKNSDTTSRRPSSGWSEEIITSPPAPTSEEGMASTNQALDLATANPGSSSGSQTSRRRPATDLISPSLLKRVRLGDESQMDGTASSNSLTASSSATGFKQQSLAPDDKSIRCGSDLRLPLRTLVALLGNSPALCDQAIIALLAFSVGDIGVETYIARSLPVLVSMFEKLDQLVSPMILSGLHMTMRTLSKQAVDSLLEFQISVHADSIVEIDVDLYTDKQLSPLQFLDREFKQAISYSNESHSSQARPWNSARILQSMSELFQLEASSNTGDIKNQDGLTLVKDRGLAEIDYGNNGSDYPTDSDDSSSGCTELGIHDPIDNILRCTECNHEIWEHKAGTLNLISGAFPRIYENGEDESEAEPEEARALIGQEHLDYQSSAYDTQDEDSQVILNEEYEINSFIDDEEVASDSGSDPSNNGSEVDYKAELEKLQQEHAGLRADYLDLMDEYSQFKYDMLGTTEEEEDDDDEEEDQDDEEENVVIDETGAHIVDVVVGHGEHVVTDVVVSSFRAEEKSKTVGETRLREQEGEGEVEVDDSD</sequence>
<name>A0A395J647_9HELO</name>
<feature type="compositionally biased region" description="Acidic residues" evidence="14">
    <location>
        <begin position="1005"/>
        <end position="1026"/>
    </location>
</feature>
<reference evidence="16 17" key="1">
    <citation type="submission" date="2018-06" db="EMBL/GenBank/DDBJ databases">
        <title>Genome Sequence of the Brown Rot Fungal Pathogen Monilinia fructigena.</title>
        <authorList>
            <person name="Landi L."/>
            <person name="De Miccolis Angelini R.M."/>
            <person name="Pollastro S."/>
            <person name="Abate D."/>
            <person name="Faretra F."/>
            <person name="Romanazzi G."/>
        </authorList>
    </citation>
    <scope>NUCLEOTIDE SEQUENCE [LARGE SCALE GENOMIC DNA]</scope>
    <source>
        <strain evidence="16 17">Mfrg269</strain>
    </source>
</reference>
<dbReference type="Proteomes" id="UP000249056">
    <property type="component" value="Unassembled WGS sequence"/>
</dbReference>
<evidence type="ECO:0000256" key="3">
    <source>
        <dbReference type="ARBA" id="ARBA00022722"/>
    </source>
</evidence>
<dbReference type="PANTHER" id="PTHR23240">
    <property type="entry name" value="DNA CROSS-LINK REPAIR PROTEIN PSO2/SNM1-RELATED"/>
    <property type="match status" value="1"/>
</dbReference>
<gene>
    <name evidence="16" type="ORF">DID88_008655</name>
</gene>
<keyword evidence="8" id="KW-0233">DNA recombination</keyword>
<feature type="region of interest" description="Disordered" evidence="14">
    <location>
        <begin position="500"/>
        <end position="650"/>
    </location>
</feature>
<dbReference type="EMBL" id="QKRW01000002">
    <property type="protein sequence ID" value="RAL67930.1"/>
    <property type="molecule type" value="Genomic_DNA"/>
</dbReference>
<accession>A0A395J647</accession>
<keyword evidence="9" id="KW-0234">DNA repair</keyword>
<comment type="caution">
    <text evidence="16">The sequence shown here is derived from an EMBL/GenBank/DDBJ whole genome shotgun (WGS) entry which is preliminary data.</text>
</comment>
<feature type="coiled-coil region" evidence="13">
    <location>
        <begin position="966"/>
        <end position="993"/>
    </location>
</feature>
<evidence type="ECO:0000256" key="13">
    <source>
        <dbReference type="SAM" id="Coils"/>
    </source>
</evidence>
<evidence type="ECO:0000256" key="2">
    <source>
        <dbReference type="ARBA" id="ARBA00010304"/>
    </source>
</evidence>
<feature type="region of interest" description="Disordered" evidence="14">
    <location>
        <begin position="1005"/>
        <end position="1029"/>
    </location>
</feature>
<evidence type="ECO:0000256" key="1">
    <source>
        <dbReference type="ARBA" id="ARBA00004123"/>
    </source>
</evidence>
<evidence type="ECO:0000256" key="11">
    <source>
        <dbReference type="ARBA" id="ARBA00039759"/>
    </source>
</evidence>
<dbReference type="GO" id="GO:0006303">
    <property type="term" value="P:double-strand break repair via nonhomologous end joining"/>
    <property type="evidence" value="ECO:0007669"/>
    <property type="project" value="TreeGrafter"/>
</dbReference>
<protein>
    <recommendedName>
        <fullName evidence="11">Protein artemis</fullName>
    </recommendedName>
    <alternativeName>
        <fullName evidence="12">DNA cross-link repair 1C protein</fullName>
    </alternativeName>
</protein>
<dbReference type="OrthoDB" id="5561659at2759"/>
<dbReference type="SUPFAM" id="SSF56281">
    <property type="entry name" value="Metallo-hydrolase/oxidoreductase"/>
    <property type="match status" value="1"/>
</dbReference>
<evidence type="ECO:0000313" key="17">
    <source>
        <dbReference type="Proteomes" id="UP000249056"/>
    </source>
</evidence>
<dbReference type="PANTHER" id="PTHR23240:SF8">
    <property type="entry name" value="PROTEIN ARTEMIS"/>
    <property type="match status" value="1"/>
</dbReference>
<dbReference type="GO" id="GO:0000723">
    <property type="term" value="P:telomere maintenance"/>
    <property type="evidence" value="ECO:0007669"/>
    <property type="project" value="TreeGrafter"/>
</dbReference>
<dbReference type="Gene3D" id="3.60.15.10">
    <property type="entry name" value="Ribonuclease Z/Hydroxyacylglutathione hydrolase-like"/>
    <property type="match status" value="2"/>
</dbReference>
<keyword evidence="4" id="KW-0255">Endonuclease</keyword>
<evidence type="ECO:0000256" key="9">
    <source>
        <dbReference type="ARBA" id="ARBA00023204"/>
    </source>
</evidence>
<evidence type="ECO:0000256" key="10">
    <source>
        <dbReference type="ARBA" id="ARBA00023242"/>
    </source>
</evidence>
<evidence type="ECO:0000256" key="7">
    <source>
        <dbReference type="ARBA" id="ARBA00022839"/>
    </source>
</evidence>
<comment type="similarity">
    <text evidence="2">Belongs to the DNA repair metallo-beta-lactamase (DRMBL) family.</text>
</comment>
<feature type="compositionally biased region" description="Acidic residues" evidence="14">
    <location>
        <begin position="1073"/>
        <end position="1083"/>
    </location>
</feature>
<evidence type="ECO:0000256" key="12">
    <source>
        <dbReference type="ARBA" id="ARBA00042677"/>
    </source>
</evidence>
<dbReference type="GO" id="GO:0006310">
    <property type="term" value="P:DNA recombination"/>
    <property type="evidence" value="ECO:0007669"/>
    <property type="project" value="UniProtKB-KW"/>
</dbReference>
<dbReference type="GO" id="GO:0035312">
    <property type="term" value="F:5'-3' DNA exonuclease activity"/>
    <property type="evidence" value="ECO:0007669"/>
    <property type="project" value="TreeGrafter"/>
</dbReference>
<evidence type="ECO:0000256" key="8">
    <source>
        <dbReference type="ARBA" id="ARBA00023172"/>
    </source>
</evidence>
<feature type="domain" description="DNA repair metallo-beta-lactamase" evidence="15">
    <location>
        <begin position="427"/>
        <end position="458"/>
    </location>
</feature>
<dbReference type="Pfam" id="PF07522">
    <property type="entry name" value="DRMBL"/>
    <property type="match status" value="1"/>
</dbReference>
<dbReference type="InterPro" id="IPR011084">
    <property type="entry name" value="DRMBL"/>
</dbReference>
<feature type="compositionally biased region" description="Polar residues" evidence="14">
    <location>
        <begin position="546"/>
        <end position="560"/>
    </location>
</feature>
<dbReference type="GO" id="GO:0003684">
    <property type="term" value="F:damaged DNA binding"/>
    <property type="evidence" value="ECO:0007669"/>
    <property type="project" value="TreeGrafter"/>
</dbReference>
<evidence type="ECO:0000256" key="6">
    <source>
        <dbReference type="ARBA" id="ARBA00022801"/>
    </source>
</evidence>
<keyword evidence="13" id="KW-0175">Coiled coil</keyword>
<keyword evidence="10" id="KW-0539">Nucleus</keyword>
<evidence type="ECO:0000256" key="14">
    <source>
        <dbReference type="SAM" id="MobiDB-lite"/>
    </source>
</evidence>
<evidence type="ECO:0000259" key="15">
    <source>
        <dbReference type="Pfam" id="PF07522"/>
    </source>
</evidence>
<keyword evidence="17" id="KW-1185">Reference proteome</keyword>
<feature type="region of interest" description="Disordered" evidence="14">
    <location>
        <begin position="1054"/>
        <end position="1083"/>
    </location>
</feature>
<keyword evidence="5" id="KW-0227">DNA damage</keyword>
<dbReference type="Pfam" id="PF23023">
    <property type="entry name" value="Anti-Pycsar_Apyc1"/>
    <property type="match status" value="1"/>
</dbReference>
<keyword evidence="7" id="KW-0269">Exonuclease</keyword>
<dbReference type="Gene3D" id="3.40.50.12650">
    <property type="match status" value="2"/>
</dbReference>
<feature type="compositionally biased region" description="Basic and acidic residues" evidence="14">
    <location>
        <begin position="1055"/>
        <end position="1072"/>
    </location>
</feature>
<evidence type="ECO:0000256" key="4">
    <source>
        <dbReference type="ARBA" id="ARBA00022759"/>
    </source>
</evidence>
<proteinExistence type="inferred from homology"/>
<dbReference type="GO" id="GO:0036297">
    <property type="term" value="P:interstrand cross-link repair"/>
    <property type="evidence" value="ECO:0007669"/>
    <property type="project" value="TreeGrafter"/>
</dbReference>
<comment type="subcellular location">
    <subcellularLocation>
        <location evidence="1">Nucleus</location>
    </subcellularLocation>
</comment>
<keyword evidence="6" id="KW-0378">Hydrolase</keyword>
<dbReference type="GO" id="GO:0004519">
    <property type="term" value="F:endonuclease activity"/>
    <property type="evidence" value="ECO:0007669"/>
    <property type="project" value="UniProtKB-KW"/>
</dbReference>
<dbReference type="AlphaFoldDB" id="A0A395J647"/>
<feature type="compositionally biased region" description="Polar residues" evidence="14">
    <location>
        <begin position="503"/>
        <end position="512"/>
    </location>
</feature>
<evidence type="ECO:0000256" key="5">
    <source>
        <dbReference type="ARBA" id="ARBA00022763"/>
    </source>
</evidence>
<keyword evidence="3" id="KW-0540">Nuclease</keyword>
<dbReference type="GO" id="GO:0005634">
    <property type="term" value="C:nucleus"/>
    <property type="evidence" value="ECO:0007669"/>
    <property type="project" value="UniProtKB-SubCell"/>
</dbReference>
<dbReference type="InterPro" id="IPR036866">
    <property type="entry name" value="RibonucZ/Hydroxyglut_hydro"/>
</dbReference>
<organism evidence="16 17">
    <name type="scientific">Monilinia fructigena</name>
    <dbReference type="NCBI Taxonomy" id="38457"/>
    <lineage>
        <taxon>Eukaryota</taxon>
        <taxon>Fungi</taxon>
        <taxon>Dikarya</taxon>
        <taxon>Ascomycota</taxon>
        <taxon>Pezizomycotina</taxon>
        <taxon>Leotiomycetes</taxon>
        <taxon>Helotiales</taxon>
        <taxon>Sclerotiniaceae</taxon>
        <taxon>Monilinia</taxon>
    </lineage>
</organism>
<feature type="compositionally biased region" description="Low complexity" evidence="14">
    <location>
        <begin position="628"/>
        <end position="641"/>
    </location>
</feature>